<proteinExistence type="predicted"/>
<comment type="caution">
    <text evidence="2">The sequence shown here is derived from an EMBL/GenBank/DDBJ whole genome shotgun (WGS) entry which is preliminary data.</text>
</comment>
<sequence length="531" mass="56683">MIRDNEIYNLGWRAIGTGGWDTALSDNLKSSALFYNVKVLNNTAYLLGNQGIVIGNGNHGAIKWNIVHDGGQYTGTGVTWGPGGIWPVASSYMDVMFNEVYNMSDSHTGFDGSGLNIDWSNEYINLQYNYAHDNKGNGITTMANINSRITNNIVKGNRGGSSIGVGQIAVSDFTVDTGRYSGTKNLVIEKNLIVVDKVNTSAINSIDSSMGDNWSGNAFQNNQIVLANGVAGTKTYAIGTGAEIDTINANRIYSGSGTAFEASRYGTRYTSLAAWRTATGSDTDTILGVLDTTAPTAPTGGTAAWNGGLNGISLSWNGAADSGSGISHYNIYRSTSPTFVPSYRYMVGEAETTSFNDKQELQSETTYYYKIETEDRNGNVSPVYAAANATSGTVSVAPRKYEASRDFGIIAQGPVWEYERADGSAYTKLMGTYAPWKMWRNGTTYLGVGENVQAPEGSDAVRTWIAPEDGQIALSASSAIQMVNSGSGADGVRVKVMKNSTQIWPSSGWQSVIYGAPVLSPNMTLNVVKGG</sequence>
<feature type="domain" description="Fibronectin type-III" evidence="1">
    <location>
        <begin position="294"/>
        <end position="396"/>
    </location>
</feature>
<dbReference type="InterPro" id="IPR036116">
    <property type="entry name" value="FN3_sf"/>
</dbReference>
<dbReference type="InterPro" id="IPR003961">
    <property type="entry name" value="FN3_dom"/>
</dbReference>
<dbReference type="RefSeq" id="WP_277567125.1">
    <property type="nucleotide sequence ID" value="NZ_JAPDHZ010000004.1"/>
</dbReference>
<organism evidence="2 3">
    <name type="scientific">Cohnella ginsengisoli</name>
    <dbReference type="NCBI Taxonomy" id="425004"/>
    <lineage>
        <taxon>Bacteria</taxon>
        <taxon>Bacillati</taxon>
        <taxon>Bacillota</taxon>
        <taxon>Bacilli</taxon>
        <taxon>Bacillales</taxon>
        <taxon>Paenibacillaceae</taxon>
        <taxon>Cohnella</taxon>
    </lineage>
</organism>
<protein>
    <submittedName>
        <fullName evidence="2">Right-handed parallel beta-helix repeat-containing protein</fullName>
    </submittedName>
</protein>
<name>A0A9X4QPA6_9BACL</name>
<dbReference type="PROSITE" id="PS50853">
    <property type="entry name" value="FN3"/>
    <property type="match status" value="1"/>
</dbReference>
<evidence type="ECO:0000259" key="1">
    <source>
        <dbReference type="PROSITE" id="PS50853"/>
    </source>
</evidence>
<keyword evidence="3" id="KW-1185">Reference proteome</keyword>
<dbReference type="EMBL" id="JAPDHZ010000004">
    <property type="protein sequence ID" value="MDG0793326.1"/>
    <property type="molecule type" value="Genomic_DNA"/>
</dbReference>
<accession>A0A9X4QPA6</accession>
<evidence type="ECO:0000313" key="2">
    <source>
        <dbReference type="EMBL" id="MDG0793326.1"/>
    </source>
</evidence>
<dbReference type="InterPro" id="IPR013783">
    <property type="entry name" value="Ig-like_fold"/>
</dbReference>
<dbReference type="SUPFAM" id="SSF49265">
    <property type="entry name" value="Fibronectin type III"/>
    <property type="match status" value="1"/>
</dbReference>
<dbReference type="Proteomes" id="UP001153387">
    <property type="component" value="Unassembled WGS sequence"/>
</dbReference>
<dbReference type="AlphaFoldDB" id="A0A9X4QPA6"/>
<evidence type="ECO:0000313" key="3">
    <source>
        <dbReference type="Proteomes" id="UP001153387"/>
    </source>
</evidence>
<reference evidence="2 3" key="1">
    <citation type="submission" date="2022-10" db="EMBL/GenBank/DDBJ databases">
        <title>Comparative genomic analysis of Cohnella hashimotonis sp. nov., isolated from the International Space Station.</title>
        <authorList>
            <person name="Simpson A."/>
            <person name="Venkateswaran K."/>
        </authorList>
    </citation>
    <scope>NUCLEOTIDE SEQUENCE [LARGE SCALE GENOMIC DNA]</scope>
    <source>
        <strain evidence="2 3">DSM 18997</strain>
    </source>
</reference>
<dbReference type="Gene3D" id="2.60.40.10">
    <property type="entry name" value="Immunoglobulins"/>
    <property type="match status" value="1"/>
</dbReference>
<gene>
    <name evidence="2" type="ORF">OMP38_22625</name>
</gene>